<dbReference type="eggNOG" id="arCOG11166">
    <property type="taxonomic scope" value="Archaea"/>
</dbReference>
<dbReference type="OrthoDB" id="82511at2157"/>
<evidence type="ECO:0000313" key="2">
    <source>
        <dbReference type="Proteomes" id="UP000008680"/>
    </source>
</evidence>
<dbReference type="EMBL" id="CP001719">
    <property type="protein sequence ID" value="ADC46163.1"/>
    <property type="molecule type" value="Genomic_DNA"/>
</dbReference>
<organism evidence="1 2">
    <name type="scientific">Methanobrevibacter ruminantium (strain ATCC 35063 / DSM 1093 / JCM 13430 / OCM 146 / M1)</name>
    <name type="common">Methanobacterium ruminantium</name>
    <dbReference type="NCBI Taxonomy" id="634498"/>
    <lineage>
        <taxon>Archaea</taxon>
        <taxon>Methanobacteriati</taxon>
        <taxon>Methanobacteriota</taxon>
        <taxon>Methanomada group</taxon>
        <taxon>Methanobacteria</taxon>
        <taxon>Methanobacteriales</taxon>
        <taxon>Methanobacteriaceae</taxon>
        <taxon>Methanobrevibacter</taxon>
    </lineage>
</organism>
<reference evidence="1 2" key="1">
    <citation type="journal article" date="2010" name="PLoS ONE">
        <title>The genome sequence of the rumen methanogen Methanobrevibacter ruminantium reveals new possibilities for controlling ruminant methane emissions.</title>
        <authorList>
            <person name="Leahy S.C."/>
            <person name="Kelly W.J."/>
            <person name="Altermann E."/>
            <person name="Ronimus R.S."/>
            <person name="Yeoman C.J."/>
            <person name="Pacheco D.M."/>
            <person name="Li D."/>
            <person name="Kong Z."/>
            <person name="McTavish S."/>
            <person name="Sang C."/>
            <person name="Lambie S.C."/>
            <person name="Janssen P.H."/>
            <person name="Dey D."/>
            <person name="Attwood G.T."/>
        </authorList>
    </citation>
    <scope>NUCLEOTIDE SEQUENCE [LARGE SCALE GENOMIC DNA]</scope>
    <source>
        <strain evidence="2">ATCC 35063 / DSM 1093 / JCM 13430 / OCM 146 / M1</strain>
    </source>
</reference>
<dbReference type="HOGENOM" id="CLU_1822589_0_0_2"/>
<proteinExistence type="predicted"/>
<name>D3DZY7_METRM</name>
<dbReference type="InterPro" id="IPR010064">
    <property type="entry name" value="HK97-gp10_tail"/>
</dbReference>
<dbReference type="KEGG" id="mru:mru_0311"/>
<dbReference type="STRING" id="634498.mru_0311"/>
<protein>
    <submittedName>
        <fullName evidence="1">Phage-related protein</fullName>
    </submittedName>
</protein>
<evidence type="ECO:0000313" key="1">
    <source>
        <dbReference type="EMBL" id="ADC46163.1"/>
    </source>
</evidence>
<dbReference type="Pfam" id="PF04883">
    <property type="entry name" value="HK97-gp10_like"/>
    <property type="match status" value="1"/>
</dbReference>
<gene>
    <name evidence="1" type="ordered locus">mru_0311</name>
</gene>
<dbReference type="Proteomes" id="UP000008680">
    <property type="component" value="Chromosome"/>
</dbReference>
<keyword evidence="2" id="KW-1185">Reference proteome</keyword>
<accession>D3DZY7</accession>
<dbReference type="PATRIC" id="fig|634498.28.peg.314"/>
<sequence length="147" mass="16976">MKLQIDVEELKPLEPRFKKVAKRTVVLTANELQRNLKKLSPVDHGRLQGSWVIFQTGELERTVKSSAKYAIFVNDGTGLYGPLGHKIRPKNGKFLAFTPNKGKFKGKLVVVPWTRGQKPQRFVERSMEMTERRVQEFMIRAMMEMDS</sequence>
<dbReference type="AlphaFoldDB" id="D3DZY7"/>